<evidence type="ECO:0000313" key="3">
    <source>
        <dbReference type="Proteomes" id="UP000295124"/>
    </source>
</evidence>
<keyword evidence="3" id="KW-1185">Reference proteome</keyword>
<comment type="similarity">
    <text evidence="1">Belongs to the UPF0098 family.</text>
</comment>
<sequence>MSLDRPVTPDPYKLLPEVGSFTLTSTDVTEGEQLPDAHVFAAGNTSPQLSWSGFAAETRGFVVTCFDPDAPIVSGFWHWVLVNLPADVTSLETGAGTTERLANGAFHVRNDFGTKNFGGAAPPAGDQNHRYYFVVHAIDVEALDVDDTATPAVVGFNLAFHTLARAILTPTYQTAE</sequence>
<reference evidence="2 3" key="1">
    <citation type="submission" date="2019-03" db="EMBL/GenBank/DDBJ databases">
        <title>Draft genome sequences of novel Actinobacteria.</title>
        <authorList>
            <person name="Sahin N."/>
            <person name="Ay H."/>
            <person name="Saygin H."/>
        </authorList>
    </citation>
    <scope>NUCLEOTIDE SEQUENCE [LARGE SCALE GENOMIC DNA]</scope>
    <source>
        <strain evidence="2 3">JCM 13523</strain>
    </source>
</reference>
<dbReference type="OrthoDB" id="9797506at2"/>
<dbReference type="NCBIfam" id="TIGR00481">
    <property type="entry name" value="YbhB/YbcL family Raf kinase inhibitor-like protein"/>
    <property type="match status" value="1"/>
</dbReference>
<dbReference type="InterPro" id="IPR036610">
    <property type="entry name" value="PEBP-like_sf"/>
</dbReference>
<organism evidence="2 3">
    <name type="scientific">Kribbella antibiotica</name>
    <dbReference type="NCBI Taxonomy" id="190195"/>
    <lineage>
        <taxon>Bacteria</taxon>
        <taxon>Bacillati</taxon>
        <taxon>Actinomycetota</taxon>
        <taxon>Actinomycetes</taxon>
        <taxon>Propionibacteriales</taxon>
        <taxon>Kribbellaceae</taxon>
        <taxon>Kribbella</taxon>
    </lineage>
</organism>
<dbReference type="RefSeq" id="WP_132178015.1">
    <property type="nucleotide sequence ID" value="NZ_SMKX01000276.1"/>
</dbReference>
<gene>
    <name evidence="2" type="ORF">E1263_42045</name>
</gene>
<dbReference type="SUPFAM" id="SSF49777">
    <property type="entry name" value="PEBP-like"/>
    <property type="match status" value="1"/>
</dbReference>
<dbReference type="EMBL" id="SMKX01000276">
    <property type="protein sequence ID" value="TDD42777.1"/>
    <property type="molecule type" value="Genomic_DNA"/>
</dbReference>
<protein>
    <submittedName>
        <fullName evidence="2">YbhB/YbcL family Raf kinase inhibitor-like protein</fullName>
    </submittedName>
</protein>
<comment type="caution">
    <text evidence="2">The sequence shown here is derived from an EMBL/GenBank/DDBJ whole genome shotgun (WGS) entry which is preliminary data.</text>
</comment>
<name>A0A4V2YKH9_9ACTN</name>
<dbReference type="AlphaFoldDB" id="A0A4V2YKH9"/>
<dbReference type="CDD" id="cd00865">
    <property type="entry name" value="PEBP_bact_arch"/>
    <property type="match status" value="1"/>
</dbReference>
<dbReference type="PANTHER" id="PTHR30289">
    <property type="entry name" value="UNCHARACTERIZED PROTEIN YBCL-RELATED"/>
    <property type="match status" value="1"/>
</dbReference>
<evidence type="ECO:0000256" key="1">
    <source>
        <dbReference type="ARBA" id="ARBA00007120"/>
    </source>
</evidence>
<evidence type="ECO:0000313" key="2">
    <source>
        <dbReference type="EMBL" id="TDD42777.1"/>
    </source>
</evidence>
<proteinExistence type="inferred from homology"/>
<dbReference type="PANTHER" id="PTHR30289:SF1">
    <property type="entry name" value="PEBP (PHOSPHATIDYLETHANOLAMINE-BINDING PROTEIN) FAMILY PROTEIN"/>
    <property type="match status" value="1"/>
</dbReference>
<dbReference type="InterPro" id="IPR005247">
    <property type="entry name" value="YbhB_YbcL/LppC-like"/>
</dbReference>
<dbReference type="InterPro" id="IPR008914">
    <property type="entry name" value="PEBP"/>
</dbReference>
<accession>A0A4V2YKH9</accession>
<dbReference type="Pfam" id="PF01161">
    <property type="entry name" value="PBP"/>
    <property type="match status" value="1"/>
</dbReference>
<dbReference type="Gene3D" id="3.90.280.10">
    <property type="entry name" value="PEBP-like"/>
    <property type="match status" value="1"/>
</dbReference>
<dbReference type="Proteomes" id="UP000295124">
    <property type="component" value="Unassembled WGS sequence"/>
</dbReference>